<keyword evidence="5 6" id="KW-0472">Membrane</keyword>
<feature type="transmembrane region" description="Helical" evidence="6">
    <location>
        <begin position="442"/>
        <end position="468"/>
    </location>
</feature>
<dbReference type="AlphaFoldDB" id="A0AAV3PMQ5"/>
<feature type="transmembrane region" description="Helical" evidence="6">
    <location>
        <begin position="79"/>
        <end position="103"/>
    </location>
</feature>
<dbReference type="InterPro" id="IPR045069">
    <property type="entry name" value="MATE_euk"/>
</dbReference>
<feature type="transmembrane region" description="Helical" evidence="6">
    <location>
        <begin position="47"/>
        <end position="67"/>
    </location>
</feature>
<evidence type="ECO:0000313" key="7">
    <source>
        <dbReference type="EMBL" id="GAA0152999.1"/>
    </source>
</evidence>
<gene>
    <name evidence="7" type="ORF">LIER_11339</name>
</gene>
<dbReference type="GO" id="GO:0042910">
    <property type="term" value="F:xenobiotic transmembrane transporter activity"/>
    <property type="evidence" value="ECO:0007669"/>
    <property type="project" value="InterPro"/>
</dbReference>
<feature type="transmembrane region" description="Helical" evidence="6">
    <location>
        <begin position="115"/>
        <end position="137"/>
    </location>
</feature>
<dbReference type="EMBL" id="BAABME010002095">
    <property type="protein sequence ID" value="GAA0152999.1"/>
    <property type="molecule type" value="Genomic_DNA"/>
</dbReference>
<organism evidence="7 8">
    <name type="scientific">Lithospermum erythrorhizon</name>
    <name type="common">Purple gromwell</name>
    <name type="synonym">Lithospermum officinale var. erythrorhizon</name>
    <dbReference type="NCBI Taxonomy" id="34254"/>
    <lineage>
        <taxon>Eukaryota</taxon>
        <taxon>Viridiplantae</taxon>
        <taxon>Streptophyta</taxon>
        <taxon>Embryophyta</taxon>
        <taxon>Tracheophyta</taxon>
        <taxon>Spermatophyta</taxon>
        <taxon>Magnoliopsida</taxon>
        <taxon>eudicotyledons</taxon>
        <taxon>Gunneridae</taxon>
        <taxon>Pentapetalae</taxon>
        <taxon>asterids</taxon>
        <taxon>lamiids</taxon>
        <taxon>Boraginales</taxon>
        <taxon>Boraginaceae</taxon>
        <taxon>Boraginoideae</taxon>
        <taxon>Lithospermeae</taxon>
        <taxon>Lithospermum</taxon>
    </lineage>
</organism>
<protein>
    <recommendedName>
        <fullName evidence="6">Protein DETOXIFICATION</fullName>
    </recommendedName>
    <alternativeName>
        <fullName evidence="6">Multidrug and toxic compound extrusion protein</fullName>
    </alternativeName>
</protein>
<feature type="transmembrane region" description="Helical" evidence="6">
    <location>
        <begin position="261"/>
        <end position="279"/>
    </location>
</feature>
<evidence type="ECO:0000256" key="4">
    <source>
        <dbReference type="ARBA" id="ARBA00022989"/>
    </source>
</evidence>
<sequence>MERISEDEQICHQHINIESNNNNQEMKITFPDMLVEMKKLCYLTGQLLGVVISQYLLQMISIMMVGHLGDQLSLASTGLAISIAAVTGFSFLVGMACALETLCGQAYGAGQYKNFGVYVYTSIFCLTLICIPISILWLNMGRVLILFGQDHVISHETQQFLTCLVPALFAYAPLQSTVRYFQMQSMIFPLILGSFVTICFHVPICWVLVFKSGLRSQGAAVAMGLSCWLNTAILGLYMKYSPRCNKTHPAMSMEAFHGITGFLRFGIPSALMVCLEWWSFELVVILSGRLPNPQLETSVLSICLNTNAMMYTIPTGLSAALSTRVSNELGAGNSRGVKMTILAGSVLAITDITIVVVVFFSSRNVVRYIFSNEKQIVHYVKEMTPLLCISMILDGIQGSILGVARGSGFQHIVAYVNFVAFYLFGIPIAIAFGFLLNLRGKGLWIGIISGLALQSILLIIFTSCIDWAKQAIKARERALEDKSHPIEELKHLLIV</sequence>
<comment type="caution">
    <text evidence="7">The sequence shown here is derived from an EMBL/GenBank/DDBJ whole genome shotgun (WGS) entry which is preliminary data.</text>
</comment>
<feature type="transmembrane region" description="Helical" evidence="6">
    <location>
        <begin position="221"/>
        <end position="240"/>
    </location>
</feature>
<keyword evidence="8" id="KW-1185">Reference proteome</keyword>
<accession>A0AAV3PMQ5</accession>
<evidence type="ECO:0000256" key="1">
    <source>
        <dbReference type="ARBA" id="ARBA00004141"/>
    </source>
</evidence>
<comment type="similarity">
    <text evidence="2 6">Belongs to the multi antimicrobial extrusion (MATE) (TC 2.A.66.1) family.</text>
</comment>
<dbReference type="NCBIfam" id="TIGR00797">
    <property type="entry name" value="matE"/>
    <property type="match status" value="1"/>
</dbReference>
<dbReference type="PANTHER" id="PTHR11206">
    <property type="entry name" value="MULTIDRUG RESISTANCE PROTEIN"/>
    <property type="match status" value="1"/>
</dbReference>
<dbReference type="GO" id="GO:0015297">
    <property type="term" value="F:antiporter activity"/>
    <property type="evidence" value="ECO:0007669"/>
    <property type="project" value="InterPro"/>
</dbReference>
<evidence type="ECO:0000256" key="6">
    <source>
        <dbReference type="RuleBase" id="RU004914"/>
    </source>
</evidence>
<feature type="transmembrane region" description="Helical" evidence="6">
    <location>
        <begin position="157"/>
        <end position="174"/>
    </location>
</feature>
<keyword evidence="4 6" id="KW-1133">Transmembrane helix</keyword>
<reference evidence="7 8" key="1">
    <citation type="submission" date="2024-01" db="EMBL/GenBank/DDBJ databases">
        <title>The complete chloroplast genome sequence of Lithospermum erythrorhizon: insights into the phylogenetic relationship among Boraginaceae species and the maternal lineages of purple gromwells.</title>
        <authorList>
            <person name="Okada T."/>
            <person name="Watanabe K."/>
        </authorList>
    </citation>
    <scope>NUCLEOTIDE SEQUENCE [LARGE SCALE GENOMIC DNA]</scope>
</reference>
<dbReference type="GO" id="GO:0016020">
    <property type="term" value="C:membrane"/>
    <property type="evidence" value="ECO:0007669"/>
    <property type="project" value="UniProtKB-SubCell"/>
</dbReference>
<dbReference type="InterPro" id="IPR002528">
    <property type="entry name" value="MATE_fam"/>
</dbReference>
<evidence type="ECO:0000256" key="2">
    <source>
        <dbReference type="ARBA" id="ARBA00010199"/>
    </source>
</evidence>
<feature type="transmembrane region" description="Helical" evidence="6">
    <location>
        <begin position="415"/>
        <end position="436"/>
    </location>
</feature>
<keyword evidence="3 6" id="KW-0812">Transmembrane</keyword>
<dbReference type="GO" id="GO:1990961">
    <property type="term" value="P:xenobiotic detoxification by transmembrane export across the plasma membrane"/>
    <property type="evidence" value="ECO:0007669"/>
    <property type="project" value="InterPro"/>
</dbReference>
<evidence type="ECO:0000313" key="8">
    <source>
        <dbReference type="Proteomes" id="UP001454036"/>
    </source>
</evidence>
<evidence type="ECO:0000256" key="5">
    <source>
        <dbReference type="ARBA" id="ARBA00023136"/>
    </source>
</evidence>
<proteinExistence type="inferred from homology"/>
<feature type="transmembrane region" description="Helical" evidence="6">
    <location>
        <begin position="186"/>
        <end position="209"/>
    </location>
</feature>
<dbReference type="Proteomes" id="UP001454036">
    <property type="component" value="Unassembled WGS sequence"/>
</dbReference>
<feature type="transmembrane region" description="Helical" evidence="6">
    <location>
        <begin position="341"/>
        <end position="363"/>
    </location>
</feature>
<name>A0AAV3PMQ5_LITER</name>
<evidence type="ECO:0000256" key="3">
    <source>
        <dbReference type="ARBA" id="ARBA00022692"/>
    </source>
</evidence>
<comment type="subcellular location">
    <subcellularLocation>
        <location evidence="1">Membrane</location>
        <topology evidence="1">Multi-pass membrane protein</topology>
    </subcellularLocation>
</comment>
<dbReference type="CDD" id="cd13132">
    <property type="entry name" value="MATE_eukaryotic"/>
    <property type="match status" value="1"/>
</dbReference>
<dbReference type="Pfam" id="PF01554">
    <property type="entry name" value="MatE"/>
    <property type="match status" value="2"/>
</dbReference>